<sequence length="534" mass="56762">MGFGFFKSKAKQPAARTTSPSAATTSLAFPSSSSTASYGRSSVETPYRTLDPKADYFDLPPPTSTKAHEPIGSFLDDVLFDFDSRGLGRKESGRDVRRALRQGIEANEFRHPSGSSNGSSAGHDSSSSAPSMSASSSAPSMSSYQRSPNLSPRPDHRAPASPQPSPPLQSAPKQPQEQQQQEQPSRSRFLLKSKSKQDLKAPVQADHPRSAARLAAAPVKKQQGPPPALAPAKRQSPPAQPQSPQHSSNQKRGMRRNAPTKRAESSGTESSEDSSDDIPIHQLRSRSASRTNLALKSSAPNLNARLNAERGRAGAYASPPPSPGAASDPQQQQRSRSRSRLRQARSAERGRGSSCSSEESDEESPLAGVRDQAIIDTQQRGRRRRAVSRDSARTARSGQSVDSSGDASRRRRDQSAAPPPPTDKVAKPPAAGSGGGGGGTAGRIATPVLPAGMTPQQHAMALQQQQQHMWAAYQHMAYQQMAYQQMHGVQMQQQQAAMMMTAAAAAAPGSPAAVPGDSGRKLRKKKSALSIKGT</sequence>
<feature type="compositionally biased region" description="Gly residues" evidence="1">
    <location>
        <begin position="432"/>
        <end position="441"/>
    </location>
</feature>
<comment type="caution">
    <text evidence="2">The sequence shown here is derived from an EMBL/GenBank/DDBJ whole genome shotgun (WGS) entry which is preliminary data.</text>
</comment>
<feature type="compositionally biased region" description="Low complexity" evidence="1">
    <location>
        <begin position="324"/>
        <end position="334"/>
    </location>
</feature>
<feature type="compositionally biased region" description="Low complexity" evidence="1">
    <location>
        <begin position="170"/>
        <end position="188"/>
    </location>
</feature>
<evidence type="ECO:0000313" key="3">
    <source>
        <dbReference type="Proteomes" id="UP001212152"/>
    </source>
</evidence>
<dbReference type="AlphaFoldDB" id="A0AAD5XP71"/>
<feature type="compositionally biased region" description="Basic and acidic residues" evidence="1">
    <location>
        <begin position="85"/>
        <end position="98"/>
    </location>
</feature>
<gene>
    <name evidence="2" type="ORF">HDU87_006249</name>
</gene>
<feature type="compositionally biased region" description="Polar residues" evidence="1">
    <location>
        <begin position="285"/>
        <end position="301"/>
    </location>
</feature>
<feature type="region of interest" description="Disordered" evidence="1">
    <location>
        <begin position="85"/>
        <end position="448"/>
    </location>
</feature>
<evidence type="ECO:0000256" key="1">
    <source>
        <dbReference type="SAM" id="MobiDB-lite"/>
    </source>
</evidence>
<accession>A0AAD5XP71</accession>
<feature type="compositionally biased region" description="Low complexity" evidence="1">
    <location>
        <begin position="394"/>
        <end position="406"/>
    </location>
</feature>
<dbReference type="Proteomes" id="UP001212152">
    <property type="component" value="Unassembled WGS sequence"/>
</dbReference>
<feature type="region of interest" description="Disordered" evidence="1">
    <location>
        <begin position="506"/>
        <end position="534"/>
    </location>
</feature>
<protein>
    <submittedName>
        <fullName evidence="2">Uncharacterized protein</fullName>
    </submittedName>
</protein>
<feature type="region of interest" description="Disordered" evidence="1">
    <location>
        <begin position="1"/>
        <end position="72"/>
    </location>
</feature>
<evidence type="ECO:0000313" key="2">
    <source>
        <dbReference type="EMBL" id="KAJ3175429.1"/>
    </source>
</evidence>
<feature type="compositionally biased region" description="Low complexity" evidence="1">
    <location>
        <begin position="112"/>
        <end position="143"/>
    </location>
</feature>
<feature type="compositionally biased region" description="Low complexity" evidence="1">
    <location>
        <begin position="13"/>
        <end position="42"/>
    </location>
</feature>
<reference evidence="2" key="1">
    <citation type="submission" date="2020-05" db="EMBL/GenBank/DDBJ databases">
        <title>Phylogenomic resolution of chytrid fungi.</title>
        <authorList>
            <person name="Stajich J.E."/>
            <person name="Amses K."/>
            <person name="Simmons R."/>
            <person name="Seto K."/>
            <person name="Myers J."/>
            <person name="Bonds A."/>
            <person name="Quandt C.A."/>
            <person name="Barry K."/>
            <person name="Liu P."/>
            <person name="Grigoriev I."/>
            <person name="Longcore J.E."/>
            <person name="James T.Y."/>
        </authorList>
    </citation>
    <scope>NUCLEOTIDE SEQUENCE</scope>
    <source>
        <strain evidence="2">JEL0379</strain>
    </source>
</reference>
<proteinExistence type="predicted"/>
<dbReference type="EMBL" id="JADGJQ010000052">
    <property type="protein sequence ID" value="KAJ3175429.1"/>
    <property type="molecule type" value="Genomic_DNA"/>
</dbReference>
<name>A0AAD5XP71_9FUNG</name>
<keyword evidence="3" id="KW-1185">Reference proteome</keyword>
<organism evidence="2 3">
    <name type="scientific">Geranomyces variabilis</name>
    <dbReference type="NCBI Taxonomy" id="109894"/>
    <lineage>
        <taxon>Eukaryota</taxon>
        <taxon>Fungi</taxon>
        <taxon>Fungi incertae sedis</taxon>
        <taxon>Chytridiomycota</taxon>
        <taxon>Chytridiomycota incertae sedis</taxon>
        <taxon>Chytridiomycetes</taxon>
        <taxon>Spizellomycetales</taxon>
        <taxon>Powellomycetaceae</taxon>
        <taxon>Geranomyces</taxon>
    </lineage>
</organism>